<dbReference type="InterPro" id="IPR001173">
    <property type="entry name" value="Glyco_trans_2-like"/>
</dbReference>
<dbReference type="EC" id="2.4.-.-" evidence="2"/>
<dbReference type="InterPro" id="IPR050834">
    <property type="entry name" value="Glycosyltransf_2"/>
</dbReference>
<name>A0ABT4YLQ3_9VIBR</name>
<gene>
    <name evidence="2" type="ORF">PGX00_01290</name>
</gene>
<dbReference type="InterPro" id="IPR029044">
    <property type="entry name" value="Nucleotide-diphossugar_trans"/>
</dbReference>
<keyword evidence="2" id="KW-0808">Transferase</keyword>
<feature type="domain" description="Glycosyltransferase 2-like" evidence="1">
    <location>
        <begin position="5"/>
        <end position="112"/>
    </location>
</feature>
<dbReference type="PANTHER" id="PTHR43685:SF3">
    <property type="entry name" value="SLR2126 PROTEIN"/>
    <property type="match status" value="1"/>
</dbReference>
<dbReference type="SUPFAM" id="SSF53448">
    <property type="entry name" value="Nucleotide-diphospho-sugar transferases"/>
    <property type="match status" value="1"/>
</dbReference>
<accession>A0ABT4YLQ3</accession>
<dbReference type="EMBL" id="JAQLOI010000001">
    <property type="protein sequence ID" value="MDB1122450.1"/>
    <property type="molecule type" value="Genomic_DNA"/>
</dbReference>
<evidence type="ECO:0000313" key="3">
    <source>
        <dbReference type="Proteomes" id="UP001210678"/>
    </source>
</evidence>
<comment type="caution">
    <text evidence="2">The sequence shown here is derived from an EMBL/GenBank/DDBJ whole genome shotgun (WGS) entry which is preliminary data.</text>
</comment>
<dbReference type="PANTHER" id="PTHR43685">
    <property type="entry name" value="GLYCOSYLTRANSFERASE"/>
    <property type="match status" value="1"/>
</dbReference>
<reference evidence="2 3" key="1">
    <citation type="submission" date="2023-01" db="EMBL/GenBank/DDBJ databases">
        <title>Vibrio sp. KJ40-1 sp.nov, isolated from marine algae.</title>
        <authorList>
            <person name="Butt M."/>
            <person name="Kim J.M.J."/>
            <person name="Jeon C.O.C."/>
        </authorList>
    </citation>
    <scope>NUCLEOTIDE SEQUENCE [LARGE SCALE GENOMIC DNA]</scope>
    <source>
        <strain evidence="2 3">KJ40-1</strain>
    </source>
</reference>
<dbReference type="Pfam" id="PF00535">
    <property type="entry name" value="Glycos_transf_2"/>
    <property type="match status" value="1"/>
</dbReference>
<keyword evidence="2" id="KW-0328">Glycosyltransferase</keyword>
<keyword evidence="3" id="KW-1185">Reference proteome</keyword>
<dbReference type="Proteomes" id="UP001210678">
    <property type="component" value="Unassembled WGS sequence"/>
</dbReference>
<proteinExistence type="predicted"/>
<protein>
    <submittedName>
        <fullName evidence="2">Glycosyltransferase</fullName>
        <ecNumber evidence="2">2.4.-.-</ecNumber>
    </submittedName>
</protein>
<dbReference type="RefSeq" id="WP_272132203.1">
    <property type="nucleotide sequence ID" value="NZ_JAQLOI010000001.1"/>
</dbReference>
<sequence>MFDASIIISFYNNTKALGLILTALESQKDNFEVIIADDGSNDDAVKYVKDKIVTSPFAIKLVSQKDNGFRKNRILNKAISISSSEYLIFIDGDCIPQTNFVEDHLSNSEKGYLLNGRRVDLPEELGEELYTQANPESFFARNNLKVLALYLTSKGKNIEKGFRIKNKILLAFLNRKDKGIVGCNFSAFKSDLVLVNGFDNTYEAASIGEDTDIEFRMRGVGIKVKNVFYQANILHLMHKELPRTQAVLDIFEVTKKTQQYIALNGLEQAYNEN</sequence>
<organism evidence="2 3">
    <name type="scientific">Vibrio algarum</name>
    <dbReference type="NCBI Taxonomy" id="3020714"/>
    <lineage>
        <taxon>Bacteria</taxon>
        <taxon>Pseudomonadati</taxon>
        <taxon>Pseudomonadota</taxon>
        <taxon>Gammaproteobacteria</taxon>
        <taxon>Vibrionales</taxon>
        <taxon>Vibrionaceae</taxon>
        <taxon>Vibrio</taxon>
    </lineage>
</organism>
<dbReference type="GO" id="GO:0016757">
    <property type="term" value="F:glycosyltransferase activity"/>
    <property type="evidence" value="ECO:0007669"/>
    <property type="project" value="UniProtKB-KW"/>
</dbReference>
<dbReference type="Gene3D" id="3.90.550.10">
    <property type="entry name" value="Spore Coat Polysaccharide Biosynthesis Protein SpsA, Chain A"/>
    <property type="match status" value="1"/>
</dbReference>
<evidence type="ECO:0000259" key="1">
    <source>
        <dbReference type="Pfam" id="PF00535"/>
    </source>
</evidence>
<evidence type="ECO:0000313" key="2">
    <source>
        <dbReference type="EMBL" id="MDB1122450.1"/>
    </source>
</evidence>